<gene>
    <name evidence="2" type="ORF">LOC62_07G009161</name>
</gene>
<evidence type="ECO:0000313" key="3">
    <source>
        <dbReference type="Proteomes" id="UP000827549"/>
    </source>
</evidence>
<feature type="transmembrane region" description="Helical" evidence="1">
    <location>
        <begin position="146"/>
        <end position="167"/>
    </location>
</feature>
<feature type="transmembrane region" description="Helical" evidence="1">
    <location>
        <begin position="12"/>
        <end position="34"/>
    </location>
</feature>
<dbReference type="PANTHER" id="PTHR28228">
    <property type="entry name" value="SECRETORY COMPONENT PROTEIN SHR3"/>
    <property type="match status" value="1"/>
</dbReference>
<evidence type="ECO:0008006" key="4">
    <source>
        <dbReference type="Google" id="ProtNLM"/>
    </source>
</evidence>
<dbReference type="GO" id="GO:0005789">
    <property type="term" value="C:endoplasmic reticulum membrane"/>
    <property type="evidence" value="ECO:0007669"/>
    <property type="project" value="TreeGrafter"/>
</dbReference>
<evidence type="ECO:0000313" key="2">
    <source>
        <dbReference type="EMBL" id="WOO85665.1"/>
    </source>
</evidence>
<dbReference type="GeneID" id="87812324"/>
<proteinExistence type="predicted"/>
<protein>
    <recommendedName>
        <fullName evidence="4">Shr3 amino acid permease chaperone</fullName>
    </recommendedName>
</protein>
<feature type="transmembrane region" description="Helical" evidence="1">
    <location>
        <begin position="82"/>
        <end position="103"/>
    </location>
</feature>
<keyword evidence="1" id="KW-0472">Membrane</keyword>
<dbReference type="PANTHER" id="PTHR28228:SF1">
    <property type="entry name" value="SECRETORY COMPONENT PROTEIN SHR3"/>
    <property type="match status" value="1"/>
</dbReference>
<dbReference type="Proteomes" id="UP000827549">
    <property type="component" value="Chromosome 7"/>
</dbReference>
<keyword evidence="1" id="KW-0812">Transmembrane</keyword>
<dbReference type="PIRSF" id="PIRSF029187">
    <property type="entry name" value="Shr3_AAP_chap"/>
    <property type="match status" value="1"/>
</dbReference>
<name>A0AAF1BPQ0_9TREE</name>
<accession>A0AAF1BPQ0</accession>
<dbReference type="InterPro" id="IPR013248">
    <property type="entry name" value="Psh3/Shr3"/>
</dbReference>
<dbReference type="EMBL" id="CP086720">
    <property type="protein sequence ID" value="WOO85665.1"/>
    <property type="molecule type" value="Genomic_DNA"/>
</dbReference>
<dbReference type="GO" id="GO:0006888">
    <property type="term" value="P:endoplasmic reticulum to Golgi vesicle-mediated transport"/>
    <property type="evidence" value="ECO:0007669"/>
    <property type="project" value="TreeGrafter"/>
</dbReference>
<reference evidence="2" key="1">
    <citation type="submission" date="2023-10" db="EMBL/GenBank/DDBJ databases">
        <authorList>
            <person name="Noh H."/>
        </authorList>
    </citation>
    <scope>NUCLEOTIDE SEQUENCE</scope>
    <source>
        <strain evidence="2">DUCC4014</strain>
    </source>
</reference>
<dbReference type="RefSeq" id="XP_062631691.1">
    <property type="nucleotide sequence ID" value="XM_062775707.1"/>
</dbReference>
<sequence>MGFASNIVIGSASFLLGMVFVSQVVDIPLLYLPLTDEAINNAYKFYEMWYEAPGAVKALFHAAMGLPLIVLLLKLHKWTESALFFDGTSVALQLATIVLYLSVHIASLRTFLPDSNKGSNSWNFLPQPPPPEEPITEDEKVEAVRVLAAANALVGLLLIGVIGMQIGQEYAGNVEAREQARIDAEVRNEEAETKKDQ</sequence>
<organism evidence="2 3">
    <name type="scientific">Vanrija pseudolonga</name>
    <dbReference type="NCBI Taxonomy" id="143232"/>
    <lineage>
        <taxon>Eukaryota</taxon>
        <taxon>Fungi</taxon>
        <taxon>Dikarya</taxon>
        <taxon>Basidiomycota</taxon>
        <taxon>Agaricomycotina</taxon>
        <taxon>Tremellomycetes</taxon>
        <taxon>Trichosporonales</taxon>
        <taxon>Trichosporonaceae</taxon>
        <taxon>Vanrija</taxon>
    </lineage>
</organism>
<dbReference type="GO" id="GO:0051082">
    <property type="term" value="F:unfolded protein binding"/>
    <property type="evidence" value="ECO:0007669"/>
    <property type="project" value="TreeGrafter"/>
</dbReference>
<dbReference type="SMART" id="SM00786">
    <property type="entry name" value="SHR3_chaperone"/>
    <property type="match status" value="1"/>
</dbReference>
<evidence type="ECO:0000256" key="1">
    <source>
        <dbReference type="SAM" id="Phobius"/>
    </source>
</evidence>
<keyword evidence="1" id="KW-1133">Transmembrane helix</keyword>
<feature type="transmembrane region" description="Helical" evidence="1">
    <location>
        <begin position="54"/>
        <end position="75"/>
    </location>
</feature>
<dbReference type="AlphaFoldDB" id="A0AAF1BPQ0"/>
<keyword evidence="3" id="KW-1185">Reference proteome</keyword>
<dbReference type="Pfam" id="PF08229">
    <property type="entry name" value="SHR3_chaperone"/>
    <property type="match status" value="1"/>
</dbReference>